<evidence type="ECO:0008006" key="4">
    <source>
        <dbReference type="Google" id="ProtNLM"/>
    </source>
</evidence>
<name>A0ABN2VQ73_9ACTN</name>
<evidence type="ECO:0000313" key="3">
    <source>
        <dbReference type="Proteomes" id="UP001500016"/>
    </source>
</evidence>
<comment type="caution">
    <text evidence="2">The sequence shown here is derived from an EMBL/GenBank/DDBJ whole genome shotgun (WGS) entry which is preliminary data.</text>
</comment>
<dbReference type="Gene3D" id="1.10.600.10">
    <property type="entry name" value="Farnesyl Diphosphate Synthase"/>
    <property type="match status" value="1"/>
</dbReference>
<gene>
    <name evidence="2" type="ORF">GCM10009801_17290</name>
</gene>
<dbReference type="InterPro" id="IPR008949">
    <property type="entry name" value="Isoprenoid_synthase_dom_sf"/>
</dbReference>
<reference evidence="2 3" key="1">
    <citation type="journal article" date="2019" name="Int. J. Syst. Evol. Microbiol.">
        <title>The Global Catalogue of Microorganisms (GCM) 10K type strain sequencing project: providing services to taxonomists for standard genome sequencing and annotation.</title>
        <authorList>
            <consortium name="The Broad Institute Genomics Platform"/>
            <consortium name="The Broad Institute Genome Sequencing Center for Infectious Disease"/>
            <person name="Wu L."/>
            <person name="Ma J."/>
        </authorList>
    </citation>
    <scope>NUCLEOTIDE SEQUENCE [LARGE SCALE GENOMIC DNA]</scope>
    <source>
        <strain evidence="2 3">JCM 15478</strain>
    </source>
</reference>
<evidence type="ECO:0000313" key="2">
    <source>
        <dbReference type="EMBL" id="GAA2068731.1"/>
    </source>
</evidence>
<accession>A0ABN2VQ73</accession>
<dbReference type="EMBL" id="BAAAPE010000005">
    <property type="protein sequence ID" value="GAA2068731.1"/>
    <property type="molecule type" value="Genomic_DNA"/>
</dbReference>
<dbReference type="RefSeq" id="WP_344525771.1">
    <property type="nucleotide sequence ID" value="NZ_BAAAPE010000005.1"/>
</dbReference>
<proteinExistence type="predicted"/>
<feature type="region of interest" description="Disordered" evidence="1">
    <location>
        <begin position="1"/>
        <end position="21"/>
    </location>
</feature>
<protein>
    <recommendedName>
        <fullName evidence="4">Polyprenyl synthetase</fullName>
    </recommendedName>
</protein>
<keyword evidence="3" id="KW-1185">Reference proteome</keyword>
<organism evidence="2 3">
    <name type="scientific">Streptomyces albiaxialis</name>
    <dbReference type="NCBI Taxonomy" id="329523"/>
    <lineage>
        <taxon>Bacteria</taxon>
        <taxon>Bacillati</taxon>
        <taxon>Actinomycetota</taxon>
        <taxon>Actinomycetes</taxon>
        <taxon>Kitasatosporales</taxon>
        <taxon>Streptomycetaceae</taxon>
        <taxon>Streptomyces</taxon>
    </lineage>
</organism>
<evidence type="ECO:0000256" key="1">
    <source>
        <dbReference type="SAM" id="MobiDB-lite"/>
    </source>
</evidence>
<dbReference type="SUPFAM" id="SSF48576">
    <property type="entry name" value="Terpenoid synthases"/>
    <property type="match status" value="1"/>
</dbReference>
<dbReference type="Proteomes" id="UP001500016">
    <property type="component" value="Unassembled WGS sequence"/>
</dbReference>
<sequence>MLPTQSPVPESAAEEATPRAAGQADRYLDELLSGYGEEQARLRTALRQLVTCGRRSPLEFSLPLLVHAAMTGDAGPAVPLAGVHALWWRAANTFDDVADGDAGKEMYGLPRGVALTAALECGYALPLRALSLLPVGAGLRDRLRRDYLDCWTAAGNGQLGDLLAEPAATTPEAVLATYRDKSGSVYAMAATMAARLAQGDDDAGGTGVGGAGSVAAWGRFGHLLGMLAQFRNDEDDLRHGSGEDLRNGTATYLLVRLLHSADGARHRRVRSLLAQASSSDAGRRELRAMMLTPEVLRPYHEHLAGLCREAATLLGTLAPGSPYAYALRTRLLAEARYLPTDTAAAAVGAAP</sequence>